<dbReference type="Proteomes" id="UP001141806">
    <property type="component" value="Unassembled WGS sequence"/>
</dbReference>
<dbReference type="SUPFAM" id="SSF51905">
    <property type="entry name" value="FAD/NAD(P)-binding domain"/>
    <property type="match status" value="1"/>
</dbReference>
<feature type="compositionally biased region" description="Acidic residues" evidence="3">
    <location>
        <begin position="472"/>
        <end position="489"/>
    </location>
</feature>
<feature type="transmembrane region" description="Helical" evidence="4">
    <location>
        <begin position="315"/>
        <end position="332"/>
    </location>
</feature>
<feature type="transmembrane region" description="Helical" evidence="4">
    <location>
        <begin position="544"/>
        <end position="564"/>
    </location>
</feature>
<dbReference type="Pfam" id="PF03105">
    <property type="entry name" value="SPX"/>
    <property type="match status" value="1"/>
</dbReference>
<dbReference type="PROSITE" id="PS51382">
    <property type="entry name" value="SPX"/>
    <property type="match status" value="1"/>
</dbReference>
<evidence type="ECO:0000313" key="7">
    <source>
        <dbReference type="Proteomes" id="UP001141806"/>
    </source>
</evidence>
<dbReference type="Pfam" id="PF00732">
    <property type="entry name" value="GMC_oxred_N"/>
    <property type="match status" value="1"/>
</dbReference>
<dbReference type="Pfam" id="PF07690">
    <property type="entry name" value="MFS_1"/>
    <property type="match status" value="1"/>
</dbReference>
<dbReference type="InterPro" id="IPR036259">
    <property type="entry name" value="MFS_trans_sf"/>
</dbReference>
<keyword evidence="7" id="KW-1185">Reference proteome</keyword>
<dbReference type="Gene3D" id="1.20.1250.20">
    <property type="entry name" value="MFS general substrate transporter like domains"/>
    <property type="match status" value="1"/>
</dbReference>
<evidence type="ECO:0000256" key="3">
    <source>
        <dbReference type="SAM" id="MobiDB-lite"/>
    </source>
</evidence>
<name>A0A9Q0GSB2_9MAGN</name>
<dbReference type="SUPFAM" id="SSF54373">
    <property type="entry name" value="FAD-linked reductases, C-terminal domain"/>
    <property type="match status" value="1"/>
</dbReference>
<dbReference type="PANTHER" id="PTHR45968:SF3">
    <property type="entry name" value="OS04G0573100 PROTEIN"/>
    <property type="match status" value="1"/>
</dbReference>
<dbReference type="InterPro" id="IPR045264">
    <property type="entry name" value="SPXM_SPX_plant"/>
</dbReference>
<gene>
    <name evidence="6" type="ORF">NE237_027661</name>
</gene>
<protein>
    <recommendedName>
        <fullName evidence="5">SPX domain-containing protein</fullName>
    </recommendedName>
</protein>
<proteinExistence type="inferred from homology"/>
<dbReference type="InterPro" id="IPR004331">
    <property type="entry name" value="SPX_dom"/>
</dbReference>
<comment type="similarity">
    <text evidence="2">Belongs to the GMC oxidoreductase family.</text>
</comment>
<feature type="transmembrane region" description="Helical" evidence="4">
    <location>
        <begin position="247"/>
        <end position="268"/>
    </location>
</feature>
<dbReference type="Gene3D" id="3.50.50.60">
    <property type="entry name" value="FAD/NAD(P)-binding domain"/>
    <property type="match status" value="1"/>
</dbReference>
<dbReference type="Pfam" id="PF05199">
    <property type="entry name" value="GMC_oxred_C"/>
    <property type="match status" value="1"/>
</dbReference>
<evidence type="ECO:0000256" key="4">
    <source>
        <dbReference type="SAM" id="Phobius"/>
    </source>
</evidence>
<feature type="transmembrane region" description="Helical" evidence="4">
    <location>
        <begin position="377"/>
        <end position="399"/>
    </location>
</feature>
<keyword evidence="2" id="KW-0274">FAD</keyword>
<dbReference type="InterPro" id="IPR051871">
    <property type="entry name" value="GMC_Oxidoreductase-Related"/>
</dbReference>
<feature type="transmembrane region" description="Helical" evidence="4">
    <location>
        <begin position="513"/>
        <end position="538"/>
    </location>
</feature>
<dbReference type="OrthoDB" id="1912340at2759"/>
<evidence type="ECO:0000259" key="5">
    <source>
        <dbReference type="PROSITE" id="PS51382"/>
    </source>
</evidence>
<dbReference type="PANTHER" id="PTHR45968">
    <property type="entry name" value="OSJNBA0019K04.7 PROTEIN"/>
    <property type="match status" value="1"/>
</dbReference>
<feature type="transmembrane region" description="Helical" evidence="4">
    <location>
        <begin position="411"/>
        <end position="429"/>
    </location>
</feature>
<dbReference type="CDD" id="cd14479">
    <property type="entry name" value="SPX-MFS_plant"/>
    <property type="match status" value="1"/>
</dbReference>
<keyword evidence="4" id="KW-0472">Membrane</keyword>
<keyword evidence="4" id="KW-1133">Transmembrane helix</keyword>
<reference evidence="6" key="1">
    <citation type="journal article" date="2023" name="Plant J.">
        <title>The genome of the king protea, Protea cynaroides.</title>
        <authorList>
            <person name="Chang J."/>
            <person name="Duong T.A."/>
            <person name="Schoeman C."/>
            <person name="Ma X."/>
            <person name="Roodt D."/>
            <person name="Barker N."/>
            <person name="Li Z."/>
            <person name="Van de Peer Y."/>
            <person name="Mizrachi E."/>
        </authorList>
    </citation>
    <scope>NUCLEOTIDE SEQUENCE</scope>
    <source>
        <tissue evidence="6">Young leaves</tissue>
    </source>
</reference>
<dbReference type="GO" id="GO:0050660">
    <property type="term" value="F:flavin adenine dinucleotide binding"/>
    <property type="evidence" value="ECO:0007669"/>
    <property type="project" value="InterPro"/>
</dbReference>
<dbReference type="InterPro" id="IPR007867">
    <property type="entry name" value="GMC_OxRtase_C"/>
</dbReference>
<feature type="region of interest" description="Disordered" evidence="3">
    <location>
        <begin position="471"/>
        <end position="494"/>
    </location>
</feature>
<dbReference type="GO" id="GO:0016614">
    <property type="term" value="F:oxidoreductase activity, acting on CH-OH group of donors"/>
    <property type="evidence" value="ECO:0007669"/>
    <property type="project" value="InterPro"/>
</dbReference>
<feature type="domain" description="SPX" evidence="5">
    <location>
        <begin position="2"/>
        <end position="145"/>
    </location>
</feature>
<dbReference type="Gene3D" id="3.30.410.40">
    <property type="match status" value="1"/>
</dbReference>
<evidence type="ECO:0000313" key="6">
    <source>
        <dbReference type="EMBL" id="KAJ4950829.1"/>
    </source>
</evidence>
<accession>A0A9Q0GSB2</accession>
<keyword evidence="2" id="KW-0285">Flavoprotein</keyword>
<dbReference type="EMBL" id="JAMYWD010000012">
    <property type="protein sequence ID" value="KAJ4950829.1"/>
    <property type="molecule type" value="Genomic_DNA"/>
</dbReference>
<dbReference type="AlphaFoldDB" id="A0A9Q0GSB2"/>
<feature type="transmembrane region" description="Helical" evidence="4">
    <location>
        <begin position="274"/>
        <end position="303"/>
    </location>
</feature>
<dbReference type="PROSITE" id="PS00623">
    <property type="entry name" value="GMC_OXRED_1"/>
    <property type="match status" value="1"/>
</dbReference>
<feature type="transmembrane region" description="Helical" evidence="4">
    <location>
        <begin position="576"/>
        <end position="595"/>
    </location>
</feature>
<evidence type="ECO:0000256" key="1">
    <source>
        <dbReference type="ARBA" id="ARBA00022729"/>
    </source>
</evidence>
<dbReference type="InterPro" id="IPR000172">
    <property type="entry name" value="GMC_OxRdtase_N"/>
</dbReference>
<dbReference type="InterPro" id="IPR036188">
    <property type="entry name" value="FAD/NAD-bd_sf"/>
</dbReference>
<keyword evidence="1" id="KW-0732">Signal</keyword>
<evidence type="ECO:0000256" key="2">
    <source>
        <dbReference type="RuleBase" id="RU003968"/>
    </source>
</evidence>
<dbReference type="GO" id="GO:0022857">
    <property type="term" value="F:transmembrane transporter activity"/>
    <property type="evidence" value="ECO:0007669"/>
    <property type="project" value="InterPro"/>
</dbReference>
<sequence length="1270" mass="140635">MVAFGKKLKETQIQEWQRYYINYKLMKKKVKQYAQQIEVGAQDRRHVLMEFSRMLDNQIEKIVLFILEQQGKLASRISMHNEQHEVLLQRPEISQIAQLREEFRAVGQDLLRLLFFVEMNAIGLRKILKKFDKRFGYRFTDYYVTTRANHPYSQLQQVFKQVGIVAVVGALSRNLTDLQDRHGSYLSIYDQPSLPLQDPVIDSIKAAVDRLTNSTNFLCFLGQHALIMQEELPTPLDDHVDDERYHFVSLLLNLASTFLYMVNTYIIVPTADGYSISLGAAGTVCGVVIGSMAIAQVASSLYFSAWSNKSYFRPLIFSSLILVIGNTLYALAYDLDSIAILLIGRLCCGLGSARAVNRRYISDCVPVKIRMQASAAFVSASALGIACGPALAGLLQTNFKIYKLTFNADTLPGWVMALAWFIYLLWVWISFKEPSHKTEVDIVQHEASTRQAGNDALEKGLGQPLLLTSDEQQQDEEGDQECDGSEASEESDRPAASIASAYRLLTPSVKVQLFIYFMLKYSMEILLAESSVITTYYFSWSTGTVAVFLACLGLTVLPVNIVVGSYITNMFEDRQILLGSEIMVGIGIMLSFNLIGHYSVPQYVCSALITFVSAEVLEGVNLSLLSRVMSSRLACGTYNGGLLSTEAGTFARVFADVTITLAGYLGQNRLSVWFRSLLRIVFEAAKAIMGCGWWWRLITAAITGILCFHGLCHAHKVPNYTFVQHATSAPVLSYYDYIIVGGGTSGCPLAATLSQNASVLLIERGGSPYGNQNVTNLGSFGDTLADTSPKSAAQRFISEDGVYNARARVLGGGSSVNAGFYTRASPDFVSKAGWDGRLVNKSYQWVEKMVAFKPPMLQWQSAVRDGLLEAGVLPNNNFTYDHIIGTKVGGTIFDLDGHRHTAADLLQYANPKGLTVLLRATVHRIFFRTKGMLRPKAHGVVFRDEAGVKHKAYLKKRSMNEIILSAGALGSPQLLMLSGVGPAHQLRSHNIKITLDQPLVGRGMADNPMNAVFIPSPNPVEVSLIQVVGITRMGTYIEAASGVNFASNPVSDSPQRDFGMFSPQTGQLSVVPPKQRTPEAIAKATEAMKALSNEAFRGGFILEKVIGPRSTGHLELRNRNPDDNPFVTFNYFKEPEDLRRCVDGIRTIAKVIQSKAFSNFRYPDLSIQALINMTYNFPVNLLPKHDNDSTSLEQFCKDTVMTIWHYHGGCQVGRVVDPNYKVLGLDGLRVIDGSTLLESPGTNPQATVMMLGRYMGVRILKERFAKNRSN</sequence>
<dbReference type="PROSITE" id="PS00624">
    <property type="entry name" value="GMC_OXRED_2"/>
    <property type="match status" value="1"/>
</dbReference>
<dbReference type="SUPFAM" id="SSF103473">
    <property type="entry name" value="MFS general substrate transporter"/>
    <property type="match status" value="1"/>
</dbReference>
<comment type="caution">
    <text evidence="6">The sequence shown here is derived from an EMBL/GenBank/DDBJ whole genome shotgun (WGS) entry which is preliminary data.</text>
</comment>
<keyword evidence="4" id="KW-0812">Transmembrane</keyword>
<dbReference type="InterPro" id="IPR011701">
    <property type="entry name" value="MFS"/>
</dbReference>
<organism evidence="6 7">
    <name type="scientific">Protea cynaroides</name>
    <dbReference type="NCBI Taxonomy" id="273540"/>
    <lineage>
        <taxon>Eukaryota</taxon>
        <taxon>Viridiplantae</taxon>
        <taxon>Streptophyta</taxon>
        <taxon>Embryophyta</taxon>
        <taxon>Tracheophyta</taxon>
        <taxon>Spermatophyta</taxon>
        <taxon>Magnoliopsida</taxon>
        <taxon>Proteales</taxon>
        <taxon>Proteaceae</taxon>
        <taxon>Protea</taxon>
    </lineage>
</organism>